<reference evidence="3" key="2">
    <citation type="submission" date="2022-01" db="EMBL/GenBank/DDBJ databases">
        <authorList>
            <person name="Rana R."/>
            <person name="Patil P.B."/>
        </authorList>
    </citation>
    <scope>NUCLEOTIDE SEQUENCE</scope>
    <source>
        <strain evidence="3">PPL560</strain>
    </source>
</reference>
<evidence type="ECO:0000313" key="3">
    <source>
        <dbReference type="EMBL" id="MCI2261948.1"/>
    </source>
</evidence>
<keyword evidence="1" id="KW-0472">Membrane</keyword>
<keyword evidence="5" id="KW-1185">Reference proteome</keyword>
<sequence>MKIFGPLYERAISWSRHRRAPALLTGLSFAEAIVFPVPPEVMLAPMSLAQPRRALWFATLSLLGSLAGAVIGYLLGHFAFAAVQPLIEWLGWTQKIDAQVSHLREVIAESPWRAFWLLVLAGFTPIPLKIFTWASGIVGVPLLPFLASMLVGRGKRVYLVAGAIRLGGPRAEAALRRWIEPLGWVASAILALLVVWVIWRAKFG</sequence>
<feature type="transmembrane region" description="Helical" evidence="1">
    <location>
        <begin position="56"/>
        <end position="76"/>
    </location>
</feature>
<reference evidence="3 5" key="1">
    <citation type="journal article" date="2022" name="Curr. Microbiol.">
        <title>Xanthomonas indica sp. nov., a Novel Member of Non-Pathogenic Xanthomonas Community from Healthy Rice Seeds.</title>
        <authorList>
            <person name="Rana R."/>
            <person name="Madhavan V.N."/>
            <person name="Saroha T."/>
            <person name="Bansal K."/>
            <person name="Kaur A."/>
            <person name="Sonti R.V."/>
            <person name="Patel H.K."/>
            <person name="Patil P.B."/>
        </authorList>
    </citation>
    <scope>NUCLEOTIDE SEQUENCE [LARGE SCALE GENOMIC DNA]</scope>
    <source>
        <strain evidence="3 5">PPL560</strain>
    </source>
</reference>
<dbReference type="GO" id="GO:0005886">
    <property type="term" value="C:plasma membrane"/>
    <property type="evidence" value="ECO:0007669"/>
    <property type="project" value="UniProtKB-ARBA"/>
</dbReference>
<dbReference type="EMBL" id="JAKJPQ010000007">
    <property type="protein sequence ID" value="MCI2261948.1"/>
    <property type="molecule type" value="Genomic_DNA"/>
</dbReference>
<dbReference type="Pfam" id="PF09335">
    <property type="entry name" value="VTT_dom"/>
    <property type="match status" value="1"/>
</dbReference>
<evidence type="ECO:0000313" key="4">
    <source>
        <dbReference type="EMBL" id="XCI79005.1"/>
    </source>
</evidence>
<accession>A0AAU8I0T1</accession>
<dbReference type="RefSeq" id="WP_242159937.1">
    <property type="nucleotide sequence ID" value="NZ_CP131914.1"/>
</dbReference>
<dbReference type="PANTHER" id="PTHR42709:SF11">
    <property type="entry name" value="DEDA FAMILY PROTEIN"/>
    <property type="match status" value="1"/>
</dbReference>
<dbReference type="Proteomes" id="UP001430647">
    <property type="component" value="Unassembled WGS sequence"/>
</dbReference>
<feature type="transmembrane region" description="Helical" evidence="1">
    <location>
        <begin position="182"/>
        <end position="199"/>
    </location>
</feature>
<dbReference type="InterPro" id="IPR051311">
    <property type="entry name" value="DedA_domain"/>
</dbReference>
<organism evidence="4">
    <name type="scientific">Xanthomonas indica</name>
    <dbReference type="NCBI Taxonomy" id="2912242"/>
    <lineage>
        <taxon>Bacteria</taxon>
        <taxon>Pseudomonadati</taxon>
        <taxon>Pseudomonadota</taxon>
        <taxon>Gammaproteobacteria</taxon>
        <taxon>Lysobacterales</taxon>
        <taxon>Lysobacteraceae</taxon>
        <taxon>Xanthomonas</taxon>
    </lineage>
</organism>
<dbReference type="InterPro" id="IPR032816">
    <property type="entry name" value="VTT_dom"/>
</dbReference>
<reference evidence="4" key="3">
    <citation type="submission" date="2023-08" db="EMBL/GenBank/DDBJ databases">
        <title>Complete genome sequence of Xanthomonas indica.</title>
        <authorList>
            <person name="Patil P.B."/>
            <person name="Rana R."/>
        </authorList>
    </citation>
    <scope>NUCLEOTIDE SEQUENCE</scope>
    <source>
        <strain evidence="4">PPL560</strain>
    </source>
</reference>
<evidence type="ECO:0000313" key="5">
    <source>
        <dbReference type="Proteomes" id="UP001430647"/>
    </source>
</evidence>
<dbReference type="AlphaFoldDB" id="A0AAU8I0T1"/>
<dbReference type="PANTHER" id="PTHR42709">
    <property type="entry name" value="ALKALINE PHOSPHATASE LIKE PROTEIN"/>
    <property type="match status" value="1"/>
</dbReference>
<protein>
    <submittedName>
        <fullName evidence="3">DedA family protein</fullName>
    </submittedName>
    <submittedName>
        <fullName evidence="4">YqaA family protein</fullName>
    </submittedName>
</protein>
<evidence type="ECO:0000259" key="2">
    <source>
        <dbReference type="Pfam" id="PF09335"/>
    </source>
</evidence>
<keyword evidence="1" id="KW-1133">Transmembrane helix</keyword>
<evidence type="ECO:0000256" key="1">
    <source>
        <dbReference type="SAM" id="Phobius"/>
    </source>
</evidence>
<gene>
    <name evidence="3" type="ORF">L3V74_10375</name>
    <name evidence="4" type="ORF">Q7W82_11910</name>
</gene>
<keyword evidence="1" id="KW-0812">Transmembrane</keyword>
<feature type="domain" description="VTT" evidence="2">
    <location>
        <begin position="53"/>
        <end position="163"/>
    </location>
</feature>
<dbReference type="KEGG" id="xin:Q7W82_11910"/>
<proteinExistence type="predicted"/>
<dbReference type="EMBL" id="CP131914">
    <property type="protein sequence ID" value="XCI79005.1"/>
    <property type="molecule type" value="Genomic_DNA"/>
</dbReference>
<name>A0AAU8I0T1_9XANT</name>
<feature type="transmembrane region" description="Helical" evidence="1">
    <location>
        <begin position="130"/>
        <end position="151"/>
    </location>
</feature>